<protein>
    <submittedName>
        <fullName evidence="1">Uncharacterized protein</fullName>
    </submittedName>
</protein>
<evidence type="ECO:0000313" key="2">
    <source>
        <dbReference type="Proteomes" id="UP000003947"/>
    </source>
</evidence>
<name>I4Z4V9_9HYPH</name>
<accession>I4Z4V9</accession>
<proteinExistence type="predicted"/>
<evidence type="ECO:0000313" key="1">
    <source>
        <dbReference type="EMBL" id="EIM31251.1"/>
    </source>
</evidence>
<dbReference type="AlphaFoldDB" id="I4Z4V9"/>
<gene>
    <name evidence="1" type="ORF">MicloDRAFT_00002410</name>
</gene>
<dbReference type="Proteomes" id="UP000003947">
    <property type="component" value="Unassembled WGS sequence"/>
</dbReference>
<dbReference type="PATRIC" id="fig|864069.3.peg.255"/>
<organism evidence="1 2">
    <name type="scientific">Microvirga lotononidis</name>
    <dbReference type="NCBI Taxonomy" id="864069"/>
    <lineage>
        <taxon>Bacteria</taxon>
        <taxon>Pseudomonadati</taxon>
        <taxon>Pseudomonadota</taxon>
        <taxon>Alphaproteobacteria</taxon>
        <taxon>Hyphomicrobiales</taxon>
        <taxon>Methylobacteriaceae</taxon>
        <taxon>Microvirga</taxon>
    </lineage>
</organism>
<dbReference type="STRING" id="864069.MicloDRAFT_00002410"/>
<keyword evidence="2" id="KW-1185">Reference proteome</keyword>
<dbReference type="EMBL" id="JH660633">
    <property type="protein sequence ID" value="EIM31251.1"/>
    <property type="molecule type" value="Genomic_DNA"/>
</dbReference>
<dbReference type="HOGENOM" id="CLU_1553508_0_0_5"/>
<sequence length="172" mass="18331">MHHLGKQLEFPHHELERSDLLSGLLLGLGFGFQPGCPAAQLSEARFELGLLDQALRVAVDQPLDGAARLRQLTAESIEFELVRGGLDRIQAALILFDDPCRVVEQPTDLAPYRLIEPIDRNQAGIASPLAVEPGAVGAATAIVTPGSTGMIPGKPIATLLADEQTSQQILNA</sequence>
<reference evidence="1 2" key="1">
    <citation type="submission" date="2012-02" db="EMBL/GenBank/DDBJ databases">
        <title>Improved High-Quality Draft sequence of Microvirga sp. WSM3557.</title>
        <authorList>
            <consortium name="US DOE Joint Genome Institute"/>
            <person name="Lucas S."/>
            <person name="Han J."/>
            <person name="Lapidus A."/>
            <person name="Cheng J.-F."/>
            <person name="Goodwin L."/>
            <person name="Pitluck S."/>
            <person name="Peters L."/>
            <person name="Zhang X."/>
            <person name="Detter J.C."/>
            <person name="Han C."/>
            <person name="Tapia R."/>
            <person name="Land M."/>
            <person name="Hauser L."/>
            <person name="Kyrpides N."/>
            <person name="Ivanova N."/>
            <person name="Pagani I."/>
            <person name="Brau L."/>
            <person name="Yates R."/>
            <person name="O'Hara G."/>
            <person name="Rui T."/>
            <person name="Howieson J."/>
            <person name="Reeve W."/>
            <person name="Woyke T."/>
        </authorList>
    </citation>
    <scope>NUCLEOTIDE SEQUENCE [LARGE SCALE GENOMIC DNA]</scope>
    <source>
        <strain evidence="1 2">WSM3557</strain>
    </source>
</reference>